<name>A0A938BLY2_9BACT</name>
<evidence type="ECO:0000313" key="2">
    <source>
        <dbReference type="Proteomes" id="UP000703893"/>
    </source>
</evidence>
<dbReference type="Proteomes" id="UP000703893">
    <property type="component" value="Unassembled WGS sequence"/>
</dbReference>
<sequence length="325" mass="33966">MKAPVRLGAGAWRAAAATWVFAGLLAPAPEARAQMRLYTGGSQAAQAKKNLPGESRTAAGAYLLPRYLAHPGDYELGFETHMVLASSPAKPGGPHIPQIAGLYQPWPFLELQAVVGPTARIGTRGPIFRTDTFGIGWAAGYRIDDIPVGTITAAGDFSQGAMPPGVGQPLGSGFLPGIGLAQGGELRLETLQRHALDVGFVDVGLSPAAIVASNRTGAGADVSLDLALERFTVGYTGTVVYNAINPFDPGLKTGTQPVAGVLQFNPLELQHALGARVVVGDRACIQVGYRFIQQDTYFNSWHLISGGIGFRPLTPEPTEAGTAAE</sequence>
<reference evidence="1 2" key="1">
    <citation type="submission" date="2019-03" db="EMBL/GenBank/DDBJ databases">
        <title>Lake Tanganyika Metagenome-Assembled Genomes (MAGs).</title>
        <authorList>
            <person name="Tran P."/>
        </authorList>
    </citation>
    <scope>NUCLEOTIDE SEQUENCE [LARGE SCALE GENOMIC DNA]</scope>
    <source>
        <strain evidence="1">K_DeepCast_65m_m2_236</strain>
    </source>
</reference>
<gene>
    <name evidence="1" type="ORF">FJZ00_01115</name>
</gene>
<protein>
    <submittedName>
        <fullName evidence="1">Uncharacterized protein</fullName>
    </submittedName>
</protein>
<proteinExistence type="predicted"/>
<dbReference type="EMBL" id="VGJX01000035">
    <property type="protein sequence ID" value="MBM3273723.1"/>
    <property type="molecule type" value="Genomic_DNA"/>
</dbReference>
<organism evidence="1 2">
    <name type="scientific">Candidatus Tanganyikabacteria bacterium</name>
    <dbReference type="NCBI Taxonomy" id="2961651"/>
    <lineage>
        <taxon>Bacteria</taxon>
        <taxon>Bacillati</taxon>
        <taxon>Candidatus Sericytochromatia</taxon>
        <taxon>Candidatus Tanganyikabacteria</taxon>
    </lineage>
</organism>
<comment type="caution">
    <text evidence="1">The sequence shown here is derived from an EMBL/GenBank/DDBJ whole genome shotgun (WGS) entry which is preliminary data.</text>
</comment>
<accession>A0A938BLY2</accession>
<dbReference type="AlphaFoldDB" id="A0A938BLY2"/>
<evidence type="ECO:0000313" key="1">
    <source>
        <dbReference type="EMBL" id="MBM3273723.1"/>
    </source>
</evidence>